<sequence length="271" mass="30242">MSRYNPDPHACARPNRHRRTTSESHRGASHLQSRAPQTPPRFRRSELPPPNVLSPEWDEVVRQHDDRLQHAQAWAEADQLLKYRKRAEERRSRSGIVDTPTSPLYSPISPSASSSAYSSGMSSPIDHGYATLYSQQARCRLTRDLDALAEAQAAQELRHAFPVTRTSSYSNEYEQRDDAKTAGHRRLRPSSLMRALTKNSSPRHTDPTDSSNAPAKRLAPLSRFNPFVRARSESLSSVIEDKNEHALAGGAVASPTRRFTVSSAVQGRGAR</sequence>
<organism evidence="1 2">
    <name type="scientific">Auriscalpium vulgare</name>
    <dbReference type="NCBI Taxonomy" id="40419"/>
    <lineage>
        <taxon>Eukaryota</taxon>
        <taxon>Fungi</taxon>
        <taxon>Dikarya</taxon>
        <taxon>Basidiomycota</taxon>
        <taxon>Agaricomycotina</taxon>
        <taxon>Agaricomycetes</taxon>
        <taxon>Russulales</taxon>
        <taxon>Auriscalpiaceae</taxon>
        <taxon>Auriscalpium</taxon>
    </lineage>
</organism>
<name>A0ACB8S8M4_9AGAM</name>
<protein>
    <submittedName>
        <fullName evidence="1">Uncharacterized protein</fullName>
    </submittedName>
</protein>
<evidence type="ECO:0000313" key="1">
    <source>
        <dbReference type="EMBL" id="KAI0052537.1"/>
    </source>
</evidence>
<proteinExistence type="predicted"/>
<dbReference type="EMBL" id="MU275845">
    <property type="protein sequence ID" value="KAI0052537.1"/>
    <property type="molecule type" value="Genomic_DNA"/>
</dbReference>
<dbReference type="Proteomes" id="UP000814033">
    <property type="component" value="Unassembled WGS sequence"/>
</dbReference>
<comment type="caution">
    <text evidence="1">The sequence shown here is derived from an EMBL/GenBank/DDBJ whole genome shotgun (WGS) entry which is preliminary data.</text>
</comment>
<accession>A0ACB8S8M4</accession>
<reference evidence="1" key="1">
    <citation type="submission" date="2021-02" db="EMBL/GenBank/DDBJ databases">
        <authorList>
            <consortium name="DOE Joint Genome Institute"/>
            <person name="Ahrendt S."/>
            <person name="Looney B.P."/>
            <person name="Miyauchi S."/>
            <person name="Morin E."/>
            <person name="Drula E."/>
            <person name="Courty P.E."/>
            <person name="Chicoki N."/>
            <person name="Fauchery L."/>
            <person name="Kohler A."/>
            <person name="Kuo A."/>
            <person name="Labutti K."/>
            <person name="Pangilinan J."/>
            <person name="Lipzen A."/>
            <person name="Riley R."/>
            <person name="Andreopoulos W."/>
            <person name="He G."/>
            <person name="Johnson J."/>
            <person name="Barry K.W."/>
            <person name="Grigoriev I.V."/>
            <person name="Nagy L."/>
            <person name="Hibbett D."/>
            <person name="Henrissat B."/>
            <person name="Matheny P.B."/>
            <person name="Labbe J."/>
            <person name="Martin F."/>
        </authorList>
    </citation>
    <scope>NUCLEOTIDE SEQUENCE</scope>
    <source>
        <strain evidence="1">FP105234-sp</strain>
    </source>
</reference>
<reference evidence="1" key="2">
    <citation type="journal article" date="2022" name="New Phytol.">
        <title>Evolutionary transition to the ectomycorrhizal habit in the genomes of a hyperdiverse lineage of mushroom-forming fungi.</title>
        <authorList>
            <person name="Looney B."/>
            <person name="Miyauchi S."/>
            <person name="Morin E."/>
            <person name="Drula E."/>
            <person name="Courty P.E."/>
            <person name="Kohler A."/>
            <person name="Kuo A."/>
            <person name="LaButti K."/>
            <person name="Pangilinan J."/>
            <person name="Lipzen A."/>
            <person name="Riley R."/>
            <person name="Andreopoulos W."/>
            <person name="He G."/>
            <person name="Johnson J."/>
            <person name="Nolan M."/>
            <person name="Tritt A."/>
            <person name="Barry K.W."/>
            <person name="Grigoriev I.V."/>
            <person name="Nagy L.G."/>
            <person name="Hibbett D."/>
            <person name="Henrissat B."/>
            <person name="Matheny P.B."/>
            <person name="Labbe J."/>
            <person name="Martin F.M."/>
        </authorList>
    </citation>
    <scope>NUCLEOTIDE SEQUENCE</scope>
    <source>
        <strain evidence="1">FP105234-sp</strain>
    </source>
</reference>
<keyword evidence="2" id="KW-1185">Reference proteome</keyword>
<gene>
    <name evidence="1" type="ORF">FA95DRAFT_1332674</name>
</gene>
<evidence type="ECO:0000313" key="2">
    <source>
        <dbReference type="Proteomes" id="UP000814033"/>
    </source>
</evidence>